<dbReference type="SUPFAM" id="SSF57884">
    <property type="entry name" value="Ada DNA repair protein, N-terminal domain (N-Ada 10)"/>
    <property type="match status" value="1"/>
</dbReference>
<feature type="region of interest" description="Disordered" evidence="2">
    <location>
        <begin position="293"/>
        <end position="312"/>
    </location>
</feature>
<dbReference type="EMBL" id="MKIE01000002">
    <property type="protein sequence ID" value="OHW62836.1"/>
    <property type="molecule type" value="Genomic_DNA"/>
</dbReference>
<dbReference type="Pfam" id="PF00753">
    <property type="entry name" value="Lactamase_B"/>
    <property type="match status" value="1"/>
</dbReference>
<dbReference type="GO" id="GO:0008168">
    <property type="term" value="F:methyltransferase activity"/>
    <property type="evidence" value="ECO:0007669"/>
    <property type="project" value="InterPro"/>
</dbReference>
<evidence type="ECO:0000313" key="5">
    <source>
        <dbReference type="Proteomes" id="UP000180254"/>
    </source>
</evidence>
<dbReference type="SUPFAM" id="SSF56281">
    <property type="entry name" value="Metallo-hydrolase/oxidoreductase"/>
    <property type="match status" value="1"/>
</dbReference>
<keyword evidence="5" id="KW-1185">Reference proteome</keyword>
<dbReference type="GO" id="GO:0006281">
    <property type="term" value="P:DNA repair"/>
    <property type="evidence" value="ECO:0007669"/>
    <property type="project" value="InterPro"/>
</dbReference>
<reference evidence="4 5" key="1">
    <citation type="submission" date="2016-09" db="EMBL/GenBank/DDBJ databases">
        <title>Genome sequence of Eubacterium angustum.</title>
        <authorList>
            <person name="Poehlein A."/>
            <person name="Daniel R."/>
        </authorList>
    </citation>
    <scope>NUCLEOTIDE SEQUENCE [LARGE SCALE GENOMIC DNA]</scope>
    <source>
        <strain evidence="4 5">DSM 1989</strain>
    </source>
</reference>
<name>A0A1S1V8C0_9FIRM</name>
<dbReference type="Gene3D" id="3.40.10.10">
    <property type="entry name" value="DNA Methylphosphotriester Repair Domain"/>
    <property type="match status" value="1"/>
</dbReference>
<dbReference type="PANTHER" id="PTHR30619:SF7">
    <property type="entry name" value="BETA-LACTAMASE DOMAIN PROTEIN"/>
    <property type="match status" value="1"/>
</dbReference>
<gene>
    <name evidence="4" type="primary">gloB_2</name>
    <name evidence="4" type="ORF">EUAN_06200</name>
</gene>
<dbReference type="GO" id="GO:0004416">
    <property type="term" value="F:hydroxyacylglutathione hydrolase activity"/>
    <property type="evidence" value="ECO:0007669"/>
    <property type="project" value="UniProtKB-EC"/>
</dbReference>
<dbReference type="Pfam" id="PF02805">
    <property type="entry name" value="Ada_Zn_binding"/>
    <property type="match status" value="1"/>
</dbReference>
<dbReference type="GO" id="GO:0008270">
    <property type="term" value="F:zinc ion binding"/>
    <property type="evidence" value="ECO:0007669"/>
    <property type="project" value="InterPro"/>
</dbReference>
<evidence type="ECO:0000313" key="4">
    <source>
        <dbReference type="EMBL" id="OHW62836.1"/>
    </source>
</evidence>
<dbReference type="SMART" id="SM00849">
    <property type="entry name" value="Lactamase_B"/>
    <property type="match status" value="1"/>
</dbReference>
<dbReference type="CDD" id="cd07731">
    <property type="entry name" value="ComA-like_MBL-fold"/>
    <property type="match status" value="1"/>
</dbReference>
<feature type="domain" description="Metallo-beta-lactamase" evidence="3">
    <location>
        <begin position="55"/>
        <end position="250"/>
    </location>
</feature>
<dbReference type="InterPro" id="IPR036866">
    <property type="entry name" value="RibonucZ/Hydroxyglut_hydro"/>
</dbReference>
<dbReference type="GO" id="GO:0006355">
    <property type="term" value="P:regulation of DNA-templated transcription"/>
    <property type="evidence" value="ECO:0007669"/>
    <property type="project" value="InterPro"/>
</dbReference>
<protein>
    <submittedName>
        <fullName evidence="4">Hydroxyacylglutathione hydrolase</fullName>
        <ecNumber evidence="4">3.1.2.6</ecNumber>
    </submittedName>
</protein>
<dbReference type="GO" id="GO:0003677">
    <property type="term" value="F:DNA binding"/>
    <property type="evidence" value="ECO:0007669"/>
    <property type="project" value="InterPro"/>
</dbReference>
<keyword evidence="1" id="KW-0010">Activator</keyword>
<dbReference type="Proteomes" id="UP000180254">
    <property type="component" value="Unassembled WGS sequence"/>
</dbReference>
<dbReference type="AlphaFoldDB" id="A0A1S1V8C0"/>
<dbReference type="InterPro" id="IPR001279">
    <property type="entry name" value="Metallo-B-lactamas"/>
</dbReference>
<organism evidence="4 5">
    <name type="scientific">Andreesenia angusta</name>
    <dbReference type="NCBI Taxonomy" id="39480"/>
    <lineage>
        <taxon>Bacteria</taxon>
        <taxon>Bacillati</taxon>
        <taxon>Bacillota</taxon>
        <taxon>Tissierellia</taxon>
        <taxon>Tissierellales</taxon>
        <taxon>Gottschalkiaceae</taxon>
        <taxon>Andreesenia</taxon>
    </lineage>
</organism>
<sequence>MFKLFKKKMLFILVIVLSLFVISGCEVQDQSVSEVSGQAGESSGKLAVHFIDVGQGDSSLIIFPSGETSLIDGGGRDASSKVVSYLKSQGIEKIDYIIATHPHEDHIGGLPEVVRNFEIGKVYMPRRTANTKIFEELLSVIKDKGLKISVASGEQSILESDGTLFSILGPLSDSYEGTNNHSVVNKLSHGKVSVLFTGDIESLAESDLVKQGYDLKADVLKVPHHGSSSSSSDVFLDAVNPSYGVIQLGADNSYGHPHRETIQKYGARNIELLRNDISGDIKLETDGETVRFYSTDSQESSQGESQNKSRIIGNRNSKVYHIEDCSGLPNEENRVYFDSIEKAEQSGFRPDSRCIR</sequence>
<comment type="caution">
    <text evidence="4">The sequence shown here is derived from an EMBL/GenBank/DDBJ whole genome shotgun (WGS) entry which is preliminary data.</text>
</comment>
<dbReference type="EC" id="3.1.2.6" evidence="4"/>
<evidence type="ECO:0000256" key="1">
    <source>
        <dbReference type="ARBA" id="ARBA00023159"/>
    </source>
</evidence>
<dbReference type="InterPro" id="IPR035681">
    <property type="entry name" value="ComA-like_MBL"/>
</dbReference>
<dbReference type="RefSeq" id="WP_071061581.1">
    <property type="nucleotide sequence ID" value="NZ_MKIE01000002.1"/>
</dbReference>
<dbReference type="InterPro" id="IPR004026">
    <property type="entry name" value="Ada_DNA_repair_Zn-bd"/>
</dbReference>
<dbReference type="Gene3D" id="3.60.15.10">
    <property type="entry name" value="Ribonuclease Z/Hydroxyacylglutathione hydrolase-like"/>
    <property type="match status" value="1"/>
</dbReference>
<dbReference type="InterPro" id="IPR035451">
    <property type="entry name" value="Ada-like_dom_sf"/>
</dbReference>
<dbReference type="OrthoDB" id="9761531at2"/>
<proteinExistence type="predicted"/>
<accession>A0A1S1V8C0</accession>
<dbReference type="PROSITE" id="PS51257">
    <property type="entry name" value="PROKAR_LIPOPROTEIN"/>
    <property type="match status" value="1"/>
</dbReference>
<keyword evidence="4" id="KW-0378">Hydrolase</keyword>
<dbReference type="STRING" id="39480.EUAN_06200"/>
<dbReference type="PANTHER" id="PTHR30619">
    <property type="entry name" value="DNA INTERNALIZATION/COMPETENCE PROTEIN COMEC/REC2"/>
    <property type="match status" value="1"/>
</dbReference>
<evidence type="ECO:0000256" key="2">
    <source>
        <dbReference type="SAM" id="MobiDB-lite"/>
    </source>
</evidence>
<dbReference type="InterPro" id="IPR052159">
    <property type="entry name" value="Competence_DNA_uptake"/>
</dbReference>
<evidence type="ECO:0000259" key="3">
    <source>
        <dbReference type="SMART" id="SM00849"/>
    </source>
</evidence>